<dbReference type="SUPFAM" id="SSF46894">
    <property type="entry name" value="C-terminal effector domain of the bipartite response regulators"/>
    <property type="match status" value="1"/>
</dbReference>
<dbReference type="InterPro" id="IPR041664">
    <property type="entry name" value="AAA_16"/>
</dbReference>
<dbReference type="EMBL" id="BJUA01000017">
    <property type="protein sequence ID" value="GEK19083.1"/>
    <property type="molecule type" value="Genomic_DNA"/>
</dbReference>
<proteinExistence type="predicted"/>
<evidence type="ECO:0000313" key="5">
    <source>
        <dbReference type="EMBL" id="GEK19083.1"/>
    </source>
</evidence>
<dbReference type="AlphaFoldDB" id="A0A510UWL2"/>
<evidence type="ECO:0000256" key="2">
    <source>
        <dbReference type="ARBA" id="ARBA00023125"/>
    </source>
</evidence>
<dbReference type="SUPFAM" id="SSF52540">
    <property type="entry name" value="P-loop containing nucleoside triphosphate hydrolases"/>
    <property type="match status" value="1"/>
</dbReference>
<dbReference type="InterPro" id="IPR027417">
    <property type="entry name" value="P-loop_NTPase"/>
</dbReference>
<evidence type="ECO:0000313" key="6">
    <source>
        <dbReference type="Proteomes" id="UP000321386"/>
    </source>
</evidence>
<dbReference type="Proteomes" id="UP000321386">
    <property type="component" value="Unassembled WGS sequence"/>
</dbReference>
<dbReference type="GO" id="GO:0006355">
    <property type="term" value="P:regulation of DNA-templated transcription"/>
    <property type="evidence" value="ECO:0007669"/>
    <property type="project" value="InterPro"/>
</dbReference>
<keyword evidence="3" id="KW-0804">Transcription</keyword>
<dbReference type="OrthoDB" id="3197423at2"/>
<dbReference type="PRINTS" id="PR00038">
    <property type="entry name" value="HTHLUXR"/>
</dbReference>
<protein>
    <submittedName>
        <fullName evidence="5">LuxR family transcriptional regulator</fullName>
    </submittedName>
</protein>
<dbReference type="Gene3D" id="3.40.50.300">
    <property type="entry name" value="P-loop containing nucleotide triphosphate hydrolases"/>
    <property type="match status" value="1"/>
</dbReference>
<evidence type="ECO:0000256" key="3">
    <source>
        <dbReference type="ARBA" id="ARBA00023163"/>
    </source>
</evidence>
<dbReference type="InterPro" id="IPR036388">
    <property type="entry name" value="WH-like_DNA-bd_sf"/>
</dbReference>
<evidence type="ECO:0000259" key="4">
    <source>
        <dbReference type="PROSITE" id="PS50043"/>
    </source>
</evidence>
<dbReference type="PROSITE" id="PS50043">
    <property type="entry name" value="HTH_LUXR_2"/>
    <property type="match status" value="1"/>
</dbReference>
<dbReference type="SMART" id="SM00382">
    <property type="entry name" value="AAA"/>
    <property type="match status" value="1"/>
</dbReference>
<dbReference type="GO" id="GO:0003677">
    <property type="term" value="F:DNA binding"/>
    <property type="evidence" value="ECO:0007669"/>
    <property type="project" value="UniProtKB-KW"/>
</dbReference>
<dbReference type="PROSITE" id="PS00622">
    <property type="entry name" value="HTH_LUXR_1"/>
    <property type="match status" value="1"/>
</dbReference>
<accession>A0A510UWL2</accession>
<keyword evidence="6" id="KW-1185">Reference proteome</keyword>
<reference evidence="5 6" key="1">
    <citation type="submission" date="2019-07" db="EMBL/GenBank/DDBJ databases">
        <title>Whole genome shotgun sequence of Cellulomonas persica NBRC 101101.</title>
        <authorList>
            <person name="Hosoyama A."/>
            <person name="Uohara A."/>
            <person name="Ohji S."/>
            <person name="Ichikawa N."/>
        </authorList>
    </citation>
    <scope>NUCLEOTIDE SEQUENCE [LARGE SCALE GENOMIC DNA]</scope>
    <source>
        <strain evidence="5 6">NBRC 101101</strain>
    </source>
</reference>
<dbReference type="Gene3D" id="1.10.10.10">
    <property type="entry name" value="Winged helix-like DNA-binding domain superfamily/Winged helix DNA-binding domain"/>
    <property type="match status" value="1"/>
</dbReference>
<name>A0A510UWL2_9CELL</name>
<sequence>MPASRREAVEQLRECLREGRSVLVVGEAGVGKTALAARALEGLVIDGRAPFVVALTGASSRGGMPLSGLEPLLGDDLLTIGSFARTVRALGHSLTELAGDAPLVLRLDDAHLLDDASAQALAWVVRQRAVLLVATSRPSGASDSPWLELWKDDVVERIDVAAFTLAETEQWLAGELGGTPTSDTVRRIWGETRGNVFHARELVRTERSSGGLREYDGVWMWTGRATPGSRLLEIVENDVARLSPDAHRALEAVALLCPVPLRLVLDVVPRSAVDELTHTGVATLRPQPSAGGSEIVVDLAHALYAEAVRARVPGGRRREVLDLVAGSTHAASGASLMRSVMLAMDSGIVVGRPRFEAAVAEAFTLQQPDVVIRLVDLALRAAPVGSEYWACLMNWRGEAWWSQSELVRAGRDATTVLETLRELPALDAGLVRRLVDAVQILAASLHVSGTDVSDALEIVTSTQRWLESVDAPGDWAEELDATRLVRLGWAGRAQQTRKDALAMLNGPRVPATAVRLVAPTLVGLADAGRFADARDLAERHLHVAQTVTDRYRWGVGEIYVVDVLTRLWAGDLTVLEEENLRILDANPVAIDWVALQAAKGIAGILFGAWSQAAMELRAANARLRVNDRGGMIAFTTAAEALAVAASGSTNAARHLLLSVEAAPLRSAAALEPEIRLLKLDALAWLRDPGVKVEASMLAQWSRDRGAFRVELEALHRFVRAGGRSPDVLERVAVLARQVEGARAAAVAAHIDAMVADDVDLTRIAERDLNRCGLWLAPLEPPVALTPREREIASLAAGGMTSRAIAARLTLSVRTVDSHLARVFSKTGVHSREGLVTVLR</sequence>
<organism evidence="5 6">
    <name type="scientific">Cellulomonas persica</name>
    <dbReference type="NCBI Taxonomy" id="76861"/>
    <lineage>
        <taxon>Bacteria</taxon>
        <taxon>Bacillati</taxon>
        <taxon>Actinomycetota</taxon>
        <taxon>Actinomycetes</taxon>
        <taxon>Micrococcales</taxon>
        <taxon>Cellulomonadaceae</taxon>
        <taxon>Cellulomonas</taxon>
    </lineage>
</organism>
<comment type="caution">
    <text evidence="5">The sequence shown here is derived from an EMBL/GenBank/DDBJ whole genome shotgun (WGS) entry which is preliminary data.</text>
</comment>
<dbReference type="RefSeq" id="WP_146807458.1">
    <property type="nucleotide sequence ID" value="NZ_BJUA01000017.1"/>
</dbReference>
<dbReference type="InterPro" id="IPR000792">
    <property type="entry name" value="Tscrpt_reg_LuxR_C"/>
</dbReference>
<dbReference type="CDD" id="cd06170">
    <property type="entry name" value="LuxR_C_like"/>
    <property type="match status" value="1"/>
</dbReference>
<dbReference type="Pfam" id="PF13191">
    <property type="entry name" value="AAA_16"/>
    <property type="match status" value="1"/>
</dbReference>
<dbReference type="InterPro" id="IPR016032">
    <property type="entry name" value="Sig_transdc_resp-reg_C-effctor"/>
</dbReference>
<evidence type="ECO:0000256" key="1">
    <source>
        <dbReference type="ARBA" id="ARBA00023015"/>
    </source>
</evidence>
<dbReference type="PANTHER" id="PTHR44688">
    <property type="entry name" value="DNA-BINDING TRANSCRIPTIONAL ACTIVATOR DEVR_DOSR"/>
    <property type="match status" value="1"/>
</dbReference>
<gene>
    <name evidence="5" type="ORF">CPE01_28160</name>
</gene>
<dbReference type="SMART" id="SM00421">
    <property type="entry name" value="HTH_LUXR"/>
    <property type="match status" value="1"/>
</dbReference>
<dbReference type="InterPro" id="IPR003593">
    <property type="entry name" value="AAA+_ATPase"/>
</dbReference>
<keyword evidence="2" id="KW-0238">DNA-binding</keyword>
<keyword evidence="1" id="KW-0805">Transcription regulation</keyword>
<feature type="domain" description="HTH luxR-type" evidence="4">
    <location>
        <begin position="777"/>
        <end position="839"/>
    </location>
</feature>
<dbReference type="PANTHER" id="PTHR44688:SF16">
    <property type="entry name" value="DNA-BINDING TRANSCRIPTIONAL ACTIVATOR DEVR_DOSR"/>
    <property type="match status" value="1"/>
</dbReference>
<dbReference type="Pfam" id="PF00196">
    <property type="entry name" value="GerE"/>
    <property type="match status" value="1"/>
</dbReference>